<feature type="domain" description="NADPH-dependent FMN reductase-like" evidence="5">
    <location>
        <begin position="34"/>
        <end position="130"/>
    </location>
</feature>
<sequence length="747" mass="80074">MSTTSSSTPSDVSNTIPEHHPGVPPTVGDDGLVVLRELPAEPLVRGRANDPALTAAAKVLDEADAVVVTTPIYKAAYSGLLKIFLDLLPQSALRGKVVLPIATGGTAAHVLAIDYALRPVLTSLGATTVCAPARLVFVGAGPRTVGLLERFAASAPELLDPRVGVEIDVVDPYPPGGGRIWRRAQSPLLWMNSMASDVTIFTDESVTCDGPIVPGPSLAEWAAGTGKARLTELGLSAEPTEFPSRIAQAEYLAGVWDRVLRSLPENVSVTVHADRAVALDDDRVVLSSGTELPADLVVLALGYLDRLPTPEQAAIAQQARENDLTYIGPGYTADVDLSEVRGGEPVIVRGFGQAFVDLMVLLGEGRGGQFSEDDGGLTYHPSGREPIQYVGSRRGVPYHAKLGYVAPGAGPVPTRYLTSEALASRRRDGLLDFVADVKPLLHKELAHAHYARLFAAHTERTRWPWERFESVLDRCWLDDPDLVAAVDEAVPDPADRFVVAAIDRPLAGRRFADRAALEAELVTLVEADLRRRADPAYSPDLAVFNALLSVYGVLSTAITAGWLSDADRVQHVELEWHGFFSFLASGPPPQRLEQLLAMHRAGVVRFAGPDLEVELVGDRFVARSRSVPGAITARAFVEARLPRPDVLAAPDPLVRSLLHSGRVAANAGQLTADPECRAVRADGTVDPDLFMLGPSVSGSAGSSGFSRPHFNGAGFRQNDRVARHLLLRLAEVAGSRTRREDDERYAS</sequence>
<evidence type="ECO:0000256" key="4">
    <source>
        <dbReference type="SAM" id="MobiDB-lite"/>
    </source>
</evidence>
<feature type="region of interest" description="Disordered" evidence="4">
    <location>
        <begin position="1"/>
        <end position="28"/>
    </location>
</feature>
<keyword evidence="3" id="KW-0560">Oxidoreductase</keyword>
<dbReference type="InterPro" id="IPR051814">
    <property type="entry name" value="NAD(P)H-dep_FMN_reductase"/>
</dbReference>
<reference evidence="8" key="1">
    <citation type="journal article" date="2019" name="Int. J. Syst. Evol. Microbiol.">
        <title>The Global Catalogue of Microorganisms (GCM) 10K type strain sequencing project: providing services to taxonomists for standard genome sequencing and annotation.</title>
        <authorList>
            <consortium name="The Broad Institute Genomics Platform"/>
            <consortium name="The Broad Institute Genome Sequencing Center for Infectious Disease"/>
            <person name="Wu L."/>
            <person name="Ma J."/>
        </authorList>
    </citation>
    <scope>NUCLEOTIDE SEQUENCE [LARGE SCALE GENOMIC DNA]</scope>
    <source>
        <strain evidence="8">CGMCC 4.7241</strain>
    </source>
</reference>
<dbReference type="SUPFAM" id="SSF52218">
    <property type="entry name" value="Flavoproteins"/>
    <property type="match status" value="1"/>
</dbReference>
<evidence type="ECO:0000256" key="2">
    <source>
        <dbReference type="ARBA" id="ARBA00022643"/>
    </source>
</evidence>
<dbReference type="EMBL" id="JBHRZH010000011">
    <property type="protein sequence ID" value="MFC3761919.1"/>
    <property type="molecule type" value="Genomic_DNA"/>
</dbReference>
<dbReference type="InterPro" id="IPR036188">
    <property type="entry name" value="FAD/NAD-bd_sf"/>
</dbReference>
<gene>
    <name evidence="7" type="ORF">ACFOUW_13845</name>
</gene>
<accession>A0ABV7YCX8</accession>
<dbReference type="InterPro" id="IPR038732">
    <property type="entry name" value="HpyO/CreE_NAD-binding"/>
</dbReference>
<feature type="compositionally biased region" description="Low complexity" evidence="4">
    <location>
        <begin position="1"/>
        <end position="15"/>
    </location>
</feature>
<dbReference type="Pfam" id="PF13454">
    <property type="entry name" value="NAD_binding_9"/>
    <property type="match status" value="1"/>
</dbReference>
<evidence type="ECO:0000313" key="7">
    <source>
        <dbReference type="EMBL" id="MFC3761919.1"/>
    </source>
</evidence>
<protein>
    <submittedName>
        <fullName evidence="7">FAD/NAD(P)-binding protein</fullName>
    </submittedName>
</protein>
<proteinExistence type="predicted"/>
<evidence type="ECO:0000259" key="6">
    <source>
        <dbReference type="Pfam" id="PF13454"/>
    </source>
</evidence>
<dbReference type="Gene3D" id="3.40.50.360">
    <property type="match status" value="1"/>
</dbReference>
<dbReference type="PANTHER" id="PTHR43408">
    <property type="entry name" value="FMN REDUCTASE (NADPH)"/>
    <property type="match status" value="1"/>
</dbReference>
<dbReference type="SUPFAM" id="SSF51905">
    <property type="entry name" value="FAD/NAD(P)-binding domain"/>
    <property type="match status" value="1"/>
</dbReference>
<dbReference type="InterPro" id="IPR005025">
    <property type="entry name" value="FMN_Rdtase-like_dom"/>
</dbReference>
<comment type="caution">
    <text evidence="7">The sequence shown here is derived from an EMBL/GenBank/DDBJ whole genome shotgun (WGS) entry which is preliminary data.</text>
</comment>
<dbReference type="InterPro" id="IPR029039">
    <property type="entry name" value="Flavoprotein-like_sf"/>
</dbReference>
<keyword evidence="2" id="KW-0288">FMN</keyword>
<dbReference type="RefSeq" id="WP_307782626.1">
    <property type="nucleotide sequence ID" value="NZ_JAFBCM010000001.1"/>
</dbReference>
<keyword evidence="1" id="KW-0285">Flavoprotein</keyword>
<dbReference type="Pfam" id="PF03358">
    <property type="entry name" value="FMN_red"/>
    <property type="match status" value="1"/>
</dbReference>
<keyword evidence="8" id="KW-1185">Reference proteome</keyword>
<evidence type="ECO:0000256" key="1">
    <source>
        <dbReference type="ARBA" id="ARBA00022630"/>
    </source>
</evidence>
<evidence type="ECO:0000259" key="5">
    <source>
        <dbReference type="Pfam" id="PF03358"/>
    </source>
</evidence>
<name>A0ABV7YCX8_9ACTN</name>
<organism evidence="7 8">
    <name type="scientific">Tenggerimyces flavus</name>
    <dbReference type="NCBI Taxonomy" id="1708749"/>
    <lineage>
        <taxon>Bacteria</taxon>
        <taxon>Bacillati</taxon>
        <taxon>Actinomycetota</taxon>
        <taxon>Actinomycetes</taxon>
        <taxon>Propionibacteriales</taxon>
        <taxon>Nocardioidaceae</taxon>
        <taxon>Tenggerimyces</taxon>
    </lineage>
</organism>
<feature type="domain" description="FAD-dependent urate hydroxylase HpyO/Asp monooxygenase CreE-like FAD/NAD(P)-binding" evidence="6">
    <location>
        <begin position="136"/>
        <end position="303"/>
    </location>
</feature>
<dbReference type="Proteomes" id="UP001595699">
    <property type="component" value="Unassembled WGS sequence"/>
</dbReference>
<evidence type="ECO:0000256" key="3">
    <source>
        <dbReference type="ARBA" id="ARBA00023002"/>
    </source>
</evidence>
<evidence type="ECO:0000313" key="8">
    <source>
        <dbReference type="Proteomes" id="UP001595699"/>
    </source>
</evidence>
<dbReference type="PANTHER" id="PTHR43408:SF1">
    <property type="entry name" value="FMN REDUCTASE (NADPH)"/>
    <property type="match status" value="1"/>
</dbReference>